<dbReference type="Proteomes" id="UP000734511">
    <property type="component" value="Unassembled WGS sequence"/>
</dbReference>
<evidence type="ECO:0000313" key="2">
    <source>
        <dbReference type="Proteomes" id="UP000734511"/>
    </source>
</evidence>
<dbReference type="RefSeq" id="WP_167985422.1">
    <property type="nucleotide sequence ID" value="NZ_JAATEJ010000022.1"/>
</dbReference>
<accession>A0ABX0ZYA9</accession>
<gene>
    <name evidence="1" type="ORF">HCN08_24680</name>
</gene>
<dbReference type="EMBL" id="JAATEJ010000022">
    <property type="protein sequence ID" value="NJP46576.1"/>
    <property type="molecule type" value="Genomic_DNA"/>
</dbReference>
<sequence>MATTEVARTMGQGLTRLESYLPSTRGATLFGEARRMLDHAPEAQRKAQRMVDGASAAGAAAGGALAHRVNENGRTFWQRTFGASARRRAEEAELVELASTLAGVVGAGLAKAKVRHDDKRRREAVALLVWQVVNLAALAEGTVNAYNDALRWRVLDALDLTPQVRGRLAATPLPQSHQAIVVPELEPGARDAVATYAFHAYANAVGADEAVRQIGPLLVRLGMTRTGGDHFARVARDEYHSEAAAMTHHYRALQLAVAGIGRHLFLPMDVITEAAAHVVRYNPYEAARAENRALLAQFLRASGAIGALASGGGVAPAMSIALSAAQQLFGPGVQPPALQGAFLAVGQEANLPQPAVQSLLAWNA</sequence>
<reference evidence="1 2" key="1">
    <citation type="submission" date="2020-03" db="EMBL/GenBank/DDBJ databases">
        <title>WGS of actinomycetes isolated from Thailand.</title>
        <authorList>
            <person name="Thawai C."/>
        </authorList>
    </citation>
    <scope>NUCLEOTIDE SEQUENCE [LARGE SCALE GENOMIC DNA]</scope>
    <source>
        <strain evidence="1 2">PRB2-1</strain>
    </source>
</reference>
<organism evidence="1 2">
    <name type="scientific">Actinacidiphila epipremni</name>
    <dbReference type="NCBI Taxonomy" id="2053013"/>
    <lineage>
        <taxon>Bacteria</taxon>
        <taxon>Bacillati</taxon>
        <taxon>Actinomycetota</taxon>
        <taxon>Actinomycetes</taxon>
        <taxon>Kitasatosporales</taxon>
        <taxon>Streptomycetaceae</taxon>
        <taxon>Actinacidiphila</taxon>
    </lineage>
</organism>
<keyword evidence="2" id="KW-1185">Reference proteome</keyword>
<comment type="caution">
    <text evidence="1">The sequence shown here is derived from an EMBL/GenBank/DDBJ whole genome shotgun (WGS) entry which is preliminary data.</text>
</comment>
<name>A0ABX0ZYA9_9ACTN</name>
<protein>
    <submittedName>
        <fullName evidence="1">Uncharacterized protein</fullName>
    </submittedName>
</protein>
<proteinExistence type="predicted"/>
<evidence type="ECO:0000313" key="1">
    <source>
        <dbReference type="EMBL" id="NJP46576.1"/>
    </source>
</evidence>